<name>A0A0S4TWY8_RALSL</name>
<sequence>MCGEKMSASLGVPYDKLMMKTQSGCAFRPNAR</sequence>
<dbReference type="EMBL" id="LN899819">
    <property type="protein sequence ID" value="CUV14564.1"/>
    <property type="molecule type" value="Genomic_DNA"/>
</dbReference>
<reference evidence="1" key="1">
    <citation type="submission" date="2015-10" db="EMBL/GenBank/DDBJ databases">
        <authorList>
            <person name="Gilbert D.G."/>
        </authorList>
    </citation>
    <scope>NUCLEOTIDE SEQUENCE</scope>
    <source>
        <strain evidence="1">Phyl III-seqv23</strain>
    </source>
</reference>
<accession>A0A0S4TWY8</accession>
<evidence type="ECO:0000313" key="1">
    <source>
        <dbReference type="EMBL" id="CUV14564.1"/>
    </source>
</evidence>
<proteinExistence type="predicted"/>
<dbReference type="AlphaFoldDB" id="A0A0S4TWY8"/>
<organism evidence="1">
    <name type="scientific">Ralstonia solanacearum</name>
    <name type="common">Pseudomonas solanacearum</name>
    <dbReference type="NCBI Taxonomy" id="305"/>
    <lineage>
        <taxon>Bacteria</taxon>
        <taxon>Pseudomonadati</taxon>
        <taxon>Pseudomonadota</taxon>
        <taxon>Betaproteobacteria</taxon>
        <taxon>Burkholderiales</taxon>
        <taxon>Burkholderiaceae</taxon>
        <taxon>Ralstonia</taxon>
        <taxon>Ralstonia solanacearum species complex</taxon>
    </lineage>
</organism>
<protein>
    <submittedName>
        <fullName evidence="1">Uncharacterized protein</fullName>
    </submittedName>
</protein>
<gene>
    <name evidence="1" type="ORF">RUN39_v1_860053</name>
</gene>